<evidence type="ECO:0000256" key="7">
    <source>
        <dbReference type="ARBA" id="ARBA00023180"/>
    </source>
</evidence>
<dbReference type="OrthoDB" id="2014201at2759"/>
<dbReference type="HOGENOM" id="CLU_017171_4_2_1"/>
<comment type="subcellular location">
    <subcellularLocation>
        <location evidence="2">Cytoplasm</location>
    </subcellularLocation>
</comment>
<feature type="region of interest" description="Disordered" evidence="14">
    <location>
        <begin position="280"/>
        <end position="305"/>
    </location>
</feature>
<evidence type="ECO:0000313" key="16">
    <source>
        <dbReference type="Proteomes" id="UP000002037"/>
    </source>
</evidence>
<accession>C5M9Q7</accession>
<dbReference type="InterPro" id="IPR029044">
    <property type="entry name" value="Nucleotide-diphossugar_trans"/>
</dbReference>
<evidence type="ECO:0000256" key="3">
    <source>
        <dbReference type="ARBA" id="ARBA00022490"/>
    </source>
</evidence>
<dbReference type="GO" id="GO:0046872">
    <property type="term" value="F:metal ion binding"/>
    <property type="evidence" value="ECO:0007669"/>
    <property type="project" value="UniProtKB-KW"/>
</dbReference>
<dbReference type="SUPFAM" id="SSF53448">
    <property type="entry name" value="Nucleotide-diphospho-sugar transferases"/>
    <property type="match status" value="1"/>
</dbReference>
<keyword evidence="6" id="KW-0320">Glycogen biosynthesis</keyword>
<dbReference type="Proteomes" id="UP000002037">
    <property type="component" value="Unassembled WGS sequence"/>
</dbReference>
<evidence type="ECO:0000256" key="1">
    <source>
        <dbReference type="ARBA" id="ARBA00001936"/>
    </source>
</evidence>
<dbReference type="VEuPathDB" id="FungiDB:CTRG_02219"/>
<evidence type="ECO:0000313" key="15">
    <source>
        <dbReference type="EMBL" id="EER33401.1"/>
    </source>
</evidence>
<keyword evidence="4" id="KW-0808">Transferase</keyword>
<evidence type="ECO:0000256" key="6">
    <source>
        <dbReference type="ARBA" id="ARBA00023056"/>
    </source>
</evidence>
<gene>
    <name evidence="15" type="ORF">CTRG_02219</name>
</gene>
<proteinExistence type="inferred from homology"/>
<dbReference type="CDD" id="cd02537">
    <property type="entry name" value="GT8_Glycogenin"/>
    <property type="match status" value="1"/>
</dbReference>
<comment type="catalytic activity">
    <reaction evidence="11">
        <text>[1,4-alpha-D-glucosyl](n)-L-tyrosyl-[glycogenin] + UDP-alpha-D-glucose = [1,4-alpha-D-glucosyl](n+1)-L-tyrosyl-[glycogenin] + UDP + H(+)</text>
        <dbReference type="Rhea" id="RHEA:56560"/>
        <dbReference type="Rhea" id="RHEA-COMP:14606"/>
        <dbReference type="Rhea" id="RHEA-COMP:14607"/>
        <dbReference type="ChEBI" id="CHEBI:15378"/>
        <dbReference type="ChEBI" id="CHEBI:58223"/>
        <dbReference type="ChEBI" id="CHEBI:58885"/>
        <dbReference type="ChEBI" id="CHEBI:140574"/>
        <dbReference type="EC" id="2.4.1.186"/>
    </reaction>
</comment>
<evidence type="ECO:0000256" key="2">
    <source>
        <dbReference type="ARBA" id="ARBA00004496"/>
    </source>
</evidence>
<reference evidence="15 16" key="1">
    <citation type="journal article" date="2009" name="Nature">
        <title>Evolution of pathogenicity and sexual reproduction in eight Candida genomes.</title>
        <authorList>
            <person name="Butler G."/>
            <person name="Rasmussen M.D."/>
            <person name="Lin M.F."/>
            <person name="Santos M.A."/>
            <person name="Sakthikumar S."/>
            <person name="Munro C.A."/>
            <person name="Rheinbay E."/>
            <person name="Grabherr M."/>
            <person name="Forche A."/>
            <person name="Reedy J.L."/>
            <person name="Agrafioti I."/>
            <person name="Arnaud M.B."/>
            <person name="Bates S."/>
            <person name="Brown A.J."/>
            <person name="Brunke S."/>
            <person name="Costanzo M.C."/>
            <person name="Fitzpatrick D.A."/>
            <person name="de Groot P.W."/>
            <person name="Harris D."/>
            <person name="Hoyer L.L."/>
            <person name="Hube B."/>
            <person name="Klis F.M."/>
            <person name="Kodira C."/>
            <person name="Lennard N."/>
            <person name="Logue M.E."/>
            <person name="Martin R."/>
            <person name="Neiman A.M."/>
            <person name="Nikolaou E."/>
            <person name="Quail M.A."/>
            <person name="Quinn J."/>
            <person name="Santos M.C."/>
            <person name="Schmitzberger F.F."/>
            <person name="Sherlock G."/>
            <person name="Shah P."/>
            <person name="Silverstein K.A."/>
            <person name="Skrzypek M.S."/>
            <person name="Soll D."/>
            <person name="Staggs R."/>
            <person name="Stansfield I."/>
            <person name="Stumpf M.P."/>
            <person name="Sudbery P.E."/>
            <person name="Srikantha T."/>
            <person name="Zeng Q."/>
            <person name="Berman J."/>
            <person name="Berriman M."/>
            <person name="Heitman J."/>
            <person name="Gow N.A."/>
            <person name="Lorenz M.C."/>
            <person name="Birren B.W."/>
            <person name="Kellis M."/>
            <person name="Cuomo C.A."/>
        </authorList>
    </citation>
    <scope>NUCLEOTIDE SEQUENCE [LARGE SCALE GENOMIC DNA]</scope>
    <source>
        <strain evidence="16">ATCC MYA-3404 / T1</strain>
    </source>
</reference>
<evidence type="ECO:0000256" key="8">
    <source>
        <dbReference type="ARBA" id="ARBA00023211"/>
    </source>
</evidence>
<dbReference type="Gene3D" id="3.90.550.10">
    <property type="entry name" value="Spore Coat Polysaccharide Biosynthesis Protein SpsA, Chain A"/>
    <property type="match status" value="1"/>
</dbReference>
<evidence type="ECO:0000256" key="4">
    <source>
        <dbReference type="ARBA" id="ARBA00022679"/>
    </source>
</evidence>
<evidence type="ECO:0000256" key="10">
    <source>
        <dbReference type="ARBA" id="ARBA00038934"/>
    </source>
</evidence>
<dbReference type="eggNOG" id="KOG1950">
    <property type="taxonomic scope" value="Eukaryota"/>
</dbReference>
<keyword evidence="8" id="KW-0464">Manganese</keyword>
<dbReference type="GeneID" id="8296922"/>
<dbReference type="STRING" id="294747.C5M9Q7"/>
<comment type="catalytic activity">
    <reaction evidence="12">
        <text>L-tyrosyl-[glycogenin] + UDP-alpha-D-glucose = alpha-D-glucosyl-L-tyrosyl-[glycogenin] + UDP + H(+)</text>
        <dbReference type="Rhea" id="RHEA:23360"/>
        <dbReference type="Rhea" id="RHEA-COMP:14604"/>
        <dbReference type="Rhea" id="RHEA-COMP:14605"/>
        <dbReference type="ChEBI" id="CHEBI:15378"/>
        <dbReference type="ChEBI" id="CHEBI:46858"/>
        <dbReference type="ChEBI" id="CHEBI:58223"/>
        <dbReference type="ChEBI" id="CHEBI:58885"/>
        <dbReference type="ChEBI" id="CHEBI:140573"/>
        <dbReference type="EC" id="2.4.1.186"/>
    </reaction>
</comment>
<dbReference type="RefSeq" id="XP_002547922.1">
    <property type="nucleotide sequence ID" value="XM_002547876.1"/>
</dbReference>
<evidence type="ECO:0000256" key="14">
    <source>
        <dbReference type="SAM" id="MobiDB-lite"/>
    </source>
</evidence>
<comment type="function">
    <text evidence="13">Self-glucosylating initiator of glycogen synthesis. It catalyzes the formation of a short alpha (1,4)-glucosyl chain covalently attached via a glucose 1-O-tyrosyl linkage to internal tyrosine residues and these chains act as primers for the elongation reaction catalyzed by glycogen synthase.</text>
</comment>
<feature type="region of interest" description="Disordered" evidence="14">
    <location>
        <begin position="362"/>
        <end position="394"/>
    </location>
</feature>
<dbReference type="KEGG" id="ctp:CTRG_02219"/>
<dbReference type="EMBL" id="GG692397">
    <property type="protein sequence ID" value="EER33401.1"/>
    <property type="molecule type" value="Genomic_DNA"/>
</dbReference>
<evidence type="ECO:0000256" key="9">
    <source>
        <dbReference type="ARBA" id="ARBA00038162"/>
    </source>
</evidence>
<keyword evidence="3" id="KW-0963">Cytoplasm</keyword>
<dbReference type="GO" id="GO:0005978">
    <property type="term" value="P:glycogen biosynthetic process"/>
    <property type="evidence" value="ECO:0007669"/>
    <property type="project" value="UniProtKB-KW"/>
</dbReference>
<dbReference type="GO" id="GO:0008466">
    <property type="term" value="F:glycogenin glucosyltransferase activity"/>
    <property type="evidence" value="ECO:0007669"/>
    <property type="project" value="UniProtKB-EC"/>
</dbReference>
<dbReference type="GO" id="GO:0005737">
    <property type="term" value="C:cytoplasm"/>
    <property type="evidence" value="ECO:0007669"/>
    <property type="project" value="UniProtKB-SubCell"/>
</dbReference>
<name>C5M9Q7_CANTT</name>
<organism evidence="15 16">
    <name type="scientific">Candida tropicalis (strain ATCC MYA-3404 / T1)</name>
    <name type="common">Yeast</name>
    <dbReference type="NCBI Taxonomy" id="294747"/>
    <lineage>
        <taxon>Eukaryota</taxon>
        <taxon>Fungi</taxon>
        <taxon>Dikarya</taxon>
        <taxon>Ascomycota</taxon>
        <taxon>Saccharomycotina</taxon>
        <taxon>Pichiomycetes</taxon>
        <taxon>Debaryomycetaceae</taxon>
        <taxon>Candida/Lodderomyces clade</taxon>
        <taxon>Candida</taxon>
    </lineage>
</organism>
<dbReference type="InterPro" id="IPR050587">
    <property type="entry name" value="GNT1/Glycosyltrans_8"/>
</dbReference>
<comment type="similarity">
    <text evidence="9">Belongs to the glycosyltransferase 8 family. Glycogenin subfamily.</text>
</comment>
<dbReference type="PANTHER" id="PTHR11183">
    <property type="entry name" value="GLYCOGENIN SUBFAMILY MEMBER"/>
    <property type="match status" value="1"/>
</dbReference>
<dbReference type="FunFam" id="3.90.550.10:FF:000092">
    <property type="entry name" value="Glycogenin 2"/>
    <property type="match status" value="1"/>
</dbReference>
<dbReference type="AlphaFoldDB" id="C5M9Q7"/>
<sequence>MSFAYATLLIGESYLPGVLTLGQKLKQLETNHKLLILLDTSSISSDNIALIESIYDEIIPIDNEIIKSPLEKLVDQLNRSELSITYSKLLLWNLTNYDSIVYLDSDVLPMINFDDIFENYPIESNQIAASPDSGWPDIFNSGVFKLKPNKEIFNKLIDFTKDSNNSFDGADQGLLNEFFNLNWIRLPYLYNVTPNYRHDYQYLPAFNRFFKDIKILHYIGNVKPWHYDSILSSDLANFHQFWWNDFNNFFGKDAHLKYKLLNLPRGEARNLQFNKTKNAWEANDEDDVSDDKHKKQDEDDEDEYVQQQPIFPWEHREDKVQPQRIFKKSAPKEEEEIKAELIDEEMAKNIEAFKDVEIVDKLQRQKDVKKSPPLSKSYGFDKSSSDKSNFNPDKSLAEVSKLPFKFYSQAKAKKEEKEE</sequence>
<evidence type="ECO:0000256" key="11">
    <source>
        <dbReference type="ARBA" id="ARBA00050886"/>
    </source>
</evidence>
<dbReference type="InterPro" id="IPR002495">
    <property type="entry name" value="Glyco_trans_8"/>
</dbReference>
<comment type="cofactor">
    <cofactor evidence="1">
        <name>Mn(2+)</name>
        <dbReference type="ChEBI" id="CHEBI:29035"/>
    </cofactor>
</comment>
<evidence type="ECO:0000256" key="5">
    <source>
        <dbReference type="ARBA" id="ARBA00022723"/>
    </source>
</evidence>
<keyword evidence="5" id="KW-0479">Metal-binding</keyword>
<evidence type="ECO:0000256" key="12">
    <source>
        <dbReference type="ARBA" id="ARBA00052293"/>
    </source>
</evidence>
<evidence type="ECO:0000256" key="13">
    <source>
        <dbReference type="ARBA" id="ARBA00057883"/>
    </source>
</evidence>
<dbReference type="EC" id="2.4.1.186" evidence="10"/>
<protein>
    <recommendedName>
        <fullName evidence="10">glycogenin glucosyltransferase</fullName>
        <ecNumber evidence="10">2.4.1.186</ecNumber>
    </recommendedName>
</protein>
<keyword evidence="16" id="KW-1185">Reference proteome</keyword>
<dbReference type="Pfam" id="PF01501">
    <property type="entry name" value="Glyco_transf_8"/>
    <property type="match status" value="1"/>
</dbReference>
<keyword evidence="7" id="KW-0325">Glycoprotein</keyword>